<dbReference type="FunFam" id="3.90.850.10:FF:000002">
    <property type="entry name" value="2-hydroxyhepta-2,4-diene-1,7-dioate isomerase"/>
    <property type="match status" value="1"/>
</dbReference>
<dbReference type="AlphaFoldDB" id="A0A1Y1UFA5"/>
<dbReference type="OrthoDB" id="411064at2759"/>
<dbReference type="GO" id="GO:0046872">
    <property type="term" value="F:metal ion binding"/>
    <property type="evidence" value="ECO:0007669"/>
    <property type="project" value="UniProtKB-KW"/>
</dbReference>
<dbReference type="SUPFAM" id="SSF56529">
    <property type="entry name" value="FAH"/>
    <property type="match status" value="1"/>
</dbReference>
<dbReference type="RefSeq" id="XP_021870318.1">
    <property type="nucleotide sequence ID" value="XM_022013466.1"/>
</dbReference>
<dbReference type="Gene3D" id="3.90.850.10">
    <property type="entry name" value="Fumarylacetoacetase-like, C-terminal domain"/>
    <property type="match status" value="1"/>
</dbReference>
<evidence type="ECO:0000313" key="5">
    <source>
        <dbReference type="Proteomes" id="UP000193218"/>
    </source>
</evidence>
<reference evidence="4 5" key="1">
    <citation type="submission" date="2017-03" db="EMBL/GenBank/DDBJ databases">
        <title>Widespread Adenine N6-methylation of Active Genes in Fungi.</title>
        <authorList>
            <consortium name="DOE Joint Genome Institute"/>
            <person name="Mondo S.J."/>
            <person name="Dannebaum R.O."/>
            <person name="Kuo R.C."/>
            <person name="Louie K.B."/>
            <person name="Bewick A.J."/>
            <person name="Labutti K."/>
            <person name="Haridas S."/>
            <person name="Kuo A."/>
            <person name="Salamov A."/>
            <person name="Ahrendt S.R."/>
            <person name="Lau R."/>
            <person name="Bowen B.P."/>
            <person name="Lipzen A."/>
            <person name="Sullivan W."/>
            <person name="Andreopoulos W.B."/>
            <person name="Clum A."/>
            <person name="Lindquist E."/>
            <person name="Daum C."/>
            <person name="Northen T.R."/>
            <person name="Ramamoorthy G."/>
            <person name="Schmitz R.J."/>
            <person name="Gryganskyi A."/>
            <person name="Culley D."/>
            <person name="Magnuson J."/>
            <person name="James T.Y."/>
            <person name="O'Malley M.A."/>
            <person name="Stajich J.E."/>
            <person name="Spatafora J.W."/>
            <person name="Visel A."/>
            <person name="Grigoriev I.V."/>
        </authorList>
    </citation>
    <scope>NUCLEOTIDE SEQUENCE [LARGE SCALE GENOMIC DNA]</scope>
    <source>
        <strain evidence="4 5">NRRL Y-17943</strain>
    </source>
</reference>
<dbReference type="InParanoid" id="A0A1Y1UFA5"/>
<evidence type="ECO:0000313" key="4">
    <source>
        <dbReference type="EMBL" id="ORX36217.1"/>
    </source>
</evidence>
<accession>A0A1Y1UFA5</accession>
<comment type="caution">
    <text evidence="4">The sequence shown here is derived from an EMBL/GenBank/DDBJ whole genome shotgun (WGS) entry which is preliminary data.</text>
</comment>
<dbReference type="GeneID" id="33555274"/>
<dbReference type="GO" id="GO:0018773">
    <property type="term" value="F:acetylpyruvate hydrolase activity"/>
    <property type="evidence" value="ECO:0007669"/>
    <property type="project" value="TreeGrafter"/>
</dbReference>
<dbReference type="STRING" id="4999.A0A1Y1UFA5"/>
<protein>
    <recommendedName>
        <fullName evidence="3">Fumarylacetoacetase-like C-terminal domain-containing protein</fullName>
    </recommendedName>
</protein>
<dbReference type="GO" id="GO:0050163">
    <property type="term" value="F:oxaloacetate tautomerase activity"/>
    <property type="evidence" value="ECO:0007669"/>
    <property type="project" value="UniProtKB-ARBA"/>
</dbReference>
<dbReference type="InterPro" id="IPR036663">
    <property type="entry name" value="Fumarylacetoacetase_C_sf"/>
</dbReference>
<dbReference type="Proteomes" id="UP000193218">
    <property type="component" value="Unassembled WGS sequence"/>
</dbReference>
<sequence>RPQWTRLIRYQNLQGQERYGEPVDPTMDIGLALANAEPIMAPWENGRRLSETEQVHRLLSPISAEMCGLIRAVGLNYVDHAIELKVPIPTVPTLFFKPSHAIAPPNTVIIVPPVAQDEELDFEVELAVIIGRETKDAKETDAMDHVLGYTVANDLTARKHWQSSSQWGFCKGFDGFCPLGPCIVAAHAMDPHQLSLTTHVNGEIMQNGLTSSMIFSISKLVSYLSQGTTLPAGTVIITGTPPGIGDSRSPKVWLRHGDVVECAISGGIGTLINTIEYGSPAKINRGSEGS</sequence>
<name>A0A1Y1UFA5_9TREE</name>
<feature type="non-terminal residue" evidence="4">
    <location>
        <position position="1"/>
    </location>
</feature>
<dbReference type="GO" id="GO:0006107">
    <property type="term" value="P:oxaloacetate metabolic process"/>
    <property type="evidence" value="ECO:0007669"/>
    <property type="project" value="UniProtKB-ARBA"/>
</dbReference>
<proteinExistence type="inferred from homology"/>
<feature type="domain" description="Fumarylacetoacetase-like C-terminal" evidence="3">
    <location>
        <begin position="70"/>
        <end position="275"/>
    </location>
</feature>
<evidence type="ECO:0000259" key="3">
    <source>
        <dbReference type="Pfam" id="PF01557"/>
    </source>
</evidence>
<evidence type="ECO:0000256" key="1">
    <source>
        <dbReference type="ARBA" id="ARBA00010211"/>
    </source>
</evidence>
<dbReference type="InterPro" id="IPR011234">
    <property type="entry name" value="Fumarylacetoacetase-like_C"/>
</dbReference>
<gene>
    <name evidence="4" type="ORF">BD324DRAFT_580819</name>
</gene>
<dbReference type="EMBL" id="NBSH01000008">
    <property type="protein sequence ID" value="ORX36217.1"/>
    <property type="molecule type" value="Genomic_DNA"/>
</dbReference>
<evidence type="ECO:0000256" key="2">
    <source>
        <dbReference type="ARBA" id="ARBA00022723"/>
    </source>
</evidence>
<dbReference type="PANTHER" id="PTHR11820">
    <property type="entry name" value="ACYLPYRUVASE"/>
    <property type="match status" value="1"/>
</dbReference>
<dbReference type="Pfam" id="PF01557">
    <property type="entry name" value="FAA_hydrolase"/>
    <property type="match status" value="1"/>
</dbReference>
<keyword evidence="5" id="KW-1185">Reference proteome</keyword>
<organism evidence="4 5">
    <name type="scientific">Kockovaella imperatae</name>
    <dbReference type="NCBI Taxonomy" id="4999"/>
    <lineage>
        <taxon>Eukaryota</taxon>
        <taxon>Fungi</taxon>
        <taxon>Dikarya</taxon>
        <taxon>Basidiomycota</taxon>
        <taxon>Agaricomycotina</taxon>
        <taxon>Tremellomycetes</taxon>
        <taxon>Tremellales</taxon>
        <taxon>Cuniculitremaceae</taxon>
        <taxon>Kockovaella</taxon>
    </lineage>
</organism>
<comment type="similarity">
    <text evidence="1">Belongs to the FAH family.</text>
</comment>
<dbReference type="PANTHER" id="PTHR11820:SF7">
    <property type="entry name" value="ACYLPYRUVASE FAHD1, MITOCHONDRIAL"/>
    <property type="match status" value="1"/>
</dbReference>
<keyword evidence="2" id="KW-0479">Metal-binding</keyword>